<accession>A0A5C0UJP5</accession>
<dbReference type="RefSeq" id="WP_148952104.1">
    <property type="nucleotide sequence ID" value="NZ_CP043312.1"/>
</dbReference>
<evidence type="ECO:0000313" key="10">
    <source>
        <dbReference type="EMBL" id="QEK39743.1"/>
    </source>
</evidence>
<keyword evidence="11" id="KW-1185">Reference proteome</keyword>
<evidence type="ECO:0000256" key="3">
    <source>
        <dbReference type="ARBA" id="ARBA00022475"/>
    </source>
</evidence>
<name>A0A5C0UJP5_9RICK</name>
<keyword evidence="5 7" id="KW-1133">Transmembrane helix</keyword>
<organism evidence="10 11">
    <name type="scientific">Candidatus Sneabacter namystus</name>
    <dbReference type="NCBI Taxonomy" id="2601646"/>
    <lineage>
        <taxon>Bacteria</taxon>
        <taxon>Pseudomonadati</taxon>
        <taxon>Pseudomonadota</taxon>
        <taxon>Alphaproteobacteria</taxon>
        <taxon>Rickettsiales</taxon>
        <taxon>Rickettsiaceae</taxon>
        <taxon>Rickettsieae</taxon>
        <taxon>Candidatus Sneabacter</taxon>
    </lineage>
</organism>
<dbReference type="InterPro" id="IPR025857">
    <property type="entry name" value="MacB_PCD"/>
</dbReference>
<evidence type="ECO:0000313" key="11">
    <source>
        <dbReference type="Proteomes" id="UP000323844"/>
    </source>
</evidence>
<dbReference type="InterPro" id="IPR051447">
    <property type="entry name" value="Lipoprotein-release_system"/>
</dbReference>
<comment type="subcellular location">
    <subcellularLocation>
        <location evidence="1">Cell membrane</location>
        <topology evidence="1">Multi-pass membrane protein</topology>
    </subcellularLocation>
</comment>
<dbReference type="AlphaFoldDB" id="A0A5C0UJP5"/>
<sequence>MRVILVFRIAFRYFFSKTTDRAVSVVSWCSILGILIGVFSLIVVSSVMRGFKEELIASIVSLNGEMKITNKGGLYNYREILDKLRALDFVSSTSPVSSCYGLAVSSFSHVPIIVRNIAASTPKLFQGDLSELDSENSIAISKSMSSALAIKINDKFTIAGFTDVTKNKDVTVKAIFFDSGVDAWVALVPFSFAKSFTGKGDCASYIEVCTKIPDRIDFYANKIKKDILTPGYSILTWKDSNPELMKAIATEGVAMFVVLGLIILVATFSVFSNLFVVVRGRMREISILKTMGFSKSSIMSVFIIFGMLSGFIGSSIGMFLSWCFLYNANYIKSICAKFIHIRIMEMIFYFLDRLPVSMNYMDYAYVSFFTLALAFISTLYPSYKAAQMCPSDVLYSD</sequence>
<evidence type="ECO:0000256" key="1">
    <source>
        <dbReference type="ARBA" id="ARBA00004651"/>
    </source>
</evidence>
<dbReference type="KEGG" id="snay:FZC37_02280"/>
<feature type="domain" description="ABC3 transporter permease C-terminal" evidence="8">
    <location>
        <begin position="257"/>
        <end position="388"/>
    </location>
</feature>
<evidence type="ECO:0000259" key="8">
    <source>
        <dbReference type="Pfam" id="PF02687"/>
    </source>
</evidence>
<evidence type="ECO:0000256" key="2">
    <source>
        <dbReference type="ARBA" id="ARBA00005236"/>
    </source>
</evidence>
<feature type="transmembrane region" description="Helical" evidence="7">
    <location>
        <begin position="25"/>
        <end position="44"/>
    </location>
</feature>
<feature type="transmembrane region" description="Helical" evidence="7">
    <location>
        <begin position="298"/>
        <end position="322"/>
    </location>
</feature>
<keyword evidence="3" id="KW-1003">Cell membrane</keyword>
<dbReference type="InterPro" id="IPR003838">
    <property type="entry name" value="ABC3_permease_C"/>
</dbReference>
<dbReference type="PANTHER" id="PTHR30489">
    <property type="entry name" value="LIPOPROTEIN-RELEASING SYSTEM TRANSMEMBRANE PROTEIN LOLE"/>
    <property type="match status" value="1"/>
</dbReference>
<dbReference type="OrthoDB" id="9808461at2"/>
<dbReference type="Pfam" id="PF12704">
    <property type="entry name" value="MacB_PCD"/>
    <property type="match status" value="1"/>
</dbReference>
<proteinExistence type="inferred from homology"/>
<evidence type="ECO:0000256" key="6">
    <source>
        <dbReference type="ARBA" id="ARBA00023136"/>
    </source>
</evidence>
<evidence type="ECO:0000256" key="7">
    <source>
        <dbReference type="SAM" id="Phobius"/>
    </source>
</evidence>
<evidence type="ECO:0000256" key="5">
    <source>
        <dbReference type="ARBA" id="ARBA00022989"/>
    </source>
</evidence>
<dbReference type="Pfam" id="PF02687">
    <property type="entry name" value="FtsX"/>
    <property type="match status" value="1"/>
</dbReference>
<evidence type="ECO:0000256" key="4">
    <source>
        <dbReference type="ARBA" id="ARBA00022692"/>
    </source>
</evidence>
<feature type="transmembrane region" description="Helical" evidence="7">
    <location>
        <begin position="363"/>
        <end position="380"/>
    </location>
</feature>
<reference evidence="10 11" key="1">
    <citation type="submission" date="2019-08" db="EMBL/GenBank/DDBJ databases">
        <title>Highly reduced genomes of protist endosymbionts show evolutionary convergence.</title>
        <authorList>
            <person name="George E."/>
            <person name="Husnik F."/>
            <person name="Tashyreva D."/>
            <person name="Prokopchuk G."/>
            <person name="Horak A."/>
            <person name="Kwong W.K."/>
            <person name="Lukes J."/>
            <person name="Keeling P.J."/>
        </authorList>
    </citation>
    <scope>NUCLEOTIDE SEQUENCE [LARGE SCALE GENOMIC DNA]</scope>
    <source>
        <strain evidence="10">1621</strain>
    </source>
</reference>
<dbReference type="GO" id="GO:0098797">
    <property type="term" value="C:plasma membrane protein complex"/>
    <property type="evidence" value="ECO:0007669"/>
    <property type="project" value="TreeGrafter"/>
</dbReference>
<keyword evidence="6 7" id="KW-0472">Membrane</keyword>
<dbReference type="Proteomes" id="UP000323844">
    <property type="component" value="Chromosome"/>
</dbReference>
<dbReference type="EMBL" id="CP043312">
    <property type="protein sequence ID" value="QEK39743.1"/>
    <property type="molecule type" value="Genomic_DNA"/>
</dbReference>
<evidence type="ECO:0000259" key="9">
    <source>
        <dbReference type="Pfam" id="PF12704"/>
    </source>
</evidence>
<comment type="similarity">
    <text evidence="2">Belongs to the ABC-4 integral membrane protein family. LolC/E subfamily.</text>
</comment>
<dbReference type="PANTHER" id="PTHR30489:SF0">
    <property type="entry name" value="LIPOPROTEIN-RELEASING SYSTEM TRANSMEMBRANE PROTEIN LOLE"/>
    <property type="match status" value="1"/>
</dbReference>
<gene>
    <name evidence="10" type="ORF">FZC37_02280</name>
</gene>
<protein>
    <submittedName>
        <fullName evidence="10">FtsX-like permease family protein</fullName>
    </submittedName>
</protein>
<feature type="transmembrane region" description="Helical" evidence="7">
    <location>
        <begin position="253"/>
        <end position="278"/>
    </location>
</feature>
<feature type="domain" description="MacB-like periplasmic core" evidence="9">
    <location>
        <begin position="28"/>
        <end position="209"/>
    </location>
</feature>
<keyword evidence="4 7" id="KW-0812">Transmembrane</keyword>
<dbReference type="GO" id="GO:0044874">
    <property type="term" value="P:lipoprotein localization to outer membrane"/>
    <property type="evidence" value="ECO:0007669"/>
    <property type="project" value="TreeGrafter"/>
</dbReference>